<name>A0A6A6FL29_9PEZI</name>
<organism evidence="3 4">
    <name type="scientific">Cercospora zeae-maydis SCOH1-5</name>
    <dbReference type="NCBI Taxonomy" id="717836"/>
    <lineage>
        <taxon>Eukaryota</taxon>
        <taxon>Fungi</taxon>
        <taxon>Dikarya</taxon>
        <taxon>Ascomycota</taxon>
        <taxon>Pezizomycotina</taxon>
        <taxon>Dothideomycetes</taxon>
        <taxon>Dothideomycetidae</taxon>
        <taxon>Mycosphaerellales</taxon>
        <taxon>Mycosphaerellaceae</taxon>
        <taxon>Cercospora</taxon>
    </lineage>
</organism>
<gene>
    <name evidence="3" type="ORF">CERZMDRAFT_96111</name>
</gene>
<evidence type="ECO:0000256" key="2">
    <source>
        <dbReference type="SAM" id="SignalP"/>
    </source>
</evidence>
<evidence type="ECO:0000313" key="4">
    <source>
        <dbReference type="Proteomes" id="UP000799539"/>
    </source>
</evidence>
<dbReference type="Proteomes" id="UP000799539">
    <property type="component" value="Unassembled WGS sequence"/>
</dbReference>
<evidence type="ECO:0000256" key="1">
    <source>
        <dbReference type="SAM" id="MobiDB-lite"/>
    </source>
</evidence>
<dbReference type="OrthoDB" id="3631261at2759"/>
<feature type="compositionally biased region" description="Gly residues" evidence="1">
    <location>
        <begin position="118"/>
        <end position="128"/>
    </location>
</feature>
<accession>A0A6A6FL29</accession>
<proteinExistence type="predicted"/>
<feature type="region of interest" description="Disordered" evidence="1">
    <location>
        <begin position="107"/>
        <end position="137"/>
    </location>
</feature>
<sequence>MLSFSRGAVLFAAAFQAALAQDAPTCISKPDHSNYGKNGDSWCQWDSHHFFKPVGVGCKTDAECQGLRFPYTNCKDPRSITIDTLLANGVMYCDWPPGHDGPTECTIGVDPPANHAGAQGGGGGGASSGGSSSSGSGGASDITRYCRDWMSKQDFPDVNVVAGCRPAGSNPNNDAQCIYQCNGGSSCDPNADPKAYHKLMPTLASCPGYESATFYNGGQ</sequence>
<keyword evidence="2" id="KW-0732">Signal</keyword>
<protein>
    <submittedName>
        <fullName evidence="3">Uncharacterized protein</fullName>
    </submittedName>
</protein>
<feature type="chain" id="PRO_5025446614" evidence="2">
    <location>
        <begin position="21"/>
        <end position="219"/>
    </location>
</feature>
<dbReference type="AlphaFoldDB" id="A0A6A6FL29"/>
<feature type="signal peptide" evidence="2">
    <location>
        <begin position="1"/>
        <end position="20"/>
    </location>
</feature>
<evidence type="ECO:0000313" key="3">
    <source>
        <dbReference type="EMBL" id="KAF2214081.1"/>
    </source>
</evidence>
<dbReference type="EMBL" id="ML992669">
    <property type="protein sequence ID" value="KAF2214081.1"/>
    <property type="molecule type" value="Genomic_DNA"/>
</dbReference>
<keyword evidence="4" id="KW-1185">Reference proteome</keyword>
<reference evidence="3" key="1">
    <citation type="journal article" date="2020" name="Stud. Mycol.">
        <title>101 Dothideomycetes genomes: a test case for predicting lifestyles and emergence of pathogens.</title>
        <authorList>
            <person name="Haridas S."/>
            <person name="Albert R."/>
            <person name="Binder M."/>
            <person name="Bloem J."/>
            <person name="Labutti K."/>
            <person name="Salamov A."/>
            <person name="Andreopoulos B."/>
            <person name="Baker S."/>
            <person name="Barry K."/>
            <person name="Bills G."/>
            <person name="Bluhm B."/>
            <person name="Cannon C."/>
            <person name="Castanera R."/>
            <person name="Culley D."/>
            <person name="Daum C."/>
            <person name="Ezra D."/>
            <person name="Gonzalez J."/>
            <person name="Henrissat B."/>
            <person name="Kuo A."/>
            <person name="Liang C."/>
            <person name="Lipzen A."/>
            <person name="Lutzoni F."/>
            <person name="Magnuson J."/>
            <person name="Mondo S."/>
            <person name="Nolan M."/>
            <person name="Ohm R."/>
            <person name="Pangilinan J."/>
            <person name="Park H.-J."/>
            <person name="Ramirez L."/>
            <person name="Alfaro M."/>
            <person name="Sun H."/>
            <person name="Tritt A."/>
            <person name="Yoshinaga Y."/>
            <person name="Zwiers L.-H."/>
            <person name="Turgeon B."/>
            <person name="Goodwin S."/>
            <person name="Spatafora J."/>
            <person name="Crous P."/>
            <person name="Grigoriev I."/>
        </authorList>
    </citation>
    <scope>NUCLEOTIDE SEQUENCE</scope>
    <source>
        <strain evidence="3">SCOH1-5</strain>
    </source>
</reference>